<proteinExistence type="predicted"/>
<dbReference type="Pfam" id="PF12833">
    <property type="entry name" value="HTH_18"/>
    <property type="match status" value="1"/>
</dbReference>
<dbReference type="RefSeq" id="WP_412767108.1">
    <property type="nucleotide sequence ID" value="NZ_CAXJRC010000033.1"/>
</dbReference>
<protein>
    <submittedName>
        <fullName evidence="5">AraC family transcriptional regulator</fullName>
    </submittedName>
</protein>
<name>A0ABP1FC96_9FLAO</name>
<evidence type="ECO:0000256" key="2">
    <source>
        <dbReference type="ARBA" id="ARBA00023125"/>
    </source>
</evidence>
<evidence type="ECO:0000313" key="6">
    <source>
        <dbReference type="Proteomes" id="UP001497602"/>
    </source>
</evidence>
<dbReference type="InterPro" id="IPR018060">
    <property type="entry name" value="HTH_AraC"/>
</dbReference>
<gene>
    <name evidence="5" type="ORF">T190115A13A_30214</name>
</gene>
<organism evidence="5 6">
    <name type="scientific">Tenacibaculum vairaonense</name>
    <dbReference type="NCBI Taxonomy" id="3137860"/>
    <lineage>
        <taxon>Bacteria</taxon>
        <taxon>Pseudomonadati</taxon>
        <taxon>Bacteroidota</taxon>
        <taxon>Flavobacteriia</taxon>
        <taxon>Flavobacteriales</taxon>
        <taxon>Flavobacteriaceae</taxon>
        <taxon>Tenacibaculum</taxon>
    </lineage>
</organism>
<comment type="caution">
    <text evidence="5">The sequence shown here is derived from an EMBL/GenBank/DDBJ whole genome shotgun (WGS) entry which is preliminary data.</text>
</comment>
<dbReference type="PANTHER" id="PTHR43280:SF2">
    <property type="entry name" value="HTH-TYPE TRANSCRIPTIONAL REGULATOR EXSA"/>
    <property type="match status" value="1"/>
</dbReference>
<dbReference type="EMBL" id="CAXJRC010000033">
    <property type="protein sequence ID" value="CAL2107368.1"/>
    <property type="molecule type" value="Genomic_DNA"/>
</dbReference>
<keyword evidence="6" id="KW-1185">Reference proteome</keyword>
<keyword evidence="2" id="KW-0238">DNA-binding</keyword>
<evidence type="ECO:0000259" key="4">
    <source>
        <dbReference type="PROSITE" id="PS01124"/>
    </source>
</evidence>
<keyword evidence="1" id="KW-0805">Transcription regulation</keyword>
<dbReference type="Gene3D" id="1.10.10.60">
    <property type="entry name" value="Homeodomain-like"/>
    <property type="match status" value="1"/>
</dbReference>
<dbReference type="Proteomes" id="UP001497602">
    <property type="component" value="Unassembled WGS sequence"/>
</dbReference>
<sequence length="119" mass="13692">MAELLQISKSQLNRKVLEQTGYTPSKLILKHRIEFAQQQLIFTSNSVELVALNSGFQNLSSFSRKFKQENSCSPSKYRTQNSYNGINSLNWTLPFTQALLDQIIFLKKKIIGFKNFLLS</sequence>
<dbReference type="PANTHER" id="PTHR43280">
    <property type="entry name" value="ARAC-FAMILY TRANSCRIPTIONAL REGULATOR"/>
    <property type="match status" value="1"/>
</dbReference>
<dbReference type="InterPro" id="IPR009057">
    <property type="entry name" value="Homeodomain-like_sf"/>
</dbReference>
<dbReference type="SMART" id="SM00342">
    <property type="entry name" value="HTH_ARAC"/>
    <property type="match status" value="1"/>
</dbReference>
<dbReference type="SUPFAM" id="SSF46689">
    <property type="entry name" value="Homeodomain-like"/>
    <property type="match status" value="1"/>
</dbReference>
<accession>A0ABP1FC96</accession>
<reference evidence="5 6" key="1">
    <citation type="submission" date="2024-05" db="EMBL/GenBank/DDBJ databases">
        <authorList>
            <person name="Duchaud E."/>
        </authorList>
    </citation>
    <scope>NUCLEOTIDE SEQUENCE [LARGE SCALE GENOMIC DNA]</scope>
    <source>
        <strain evidence="5">Ena-SAMPLE-TAB-13-05-2024-13:56:06:370-140305</strain>
    </source>
</reference>
<evidence type="ECO:0000256" key="3">
    <source>
        <dbReference type="ARBA" id="ARBA00023163"/>
    </source>
</evidence>
<evidence type="ECO:0000313" key="5">
    <source>
        <dbReference type="EMBL" id="CAL2107368.1"/>
    </source>
</evidence>
<dbReference type="PROSITE" id="PS01124">
    <property type="entry name" value="HTH_ARAC_FAMILY_2"/>
    <property type="match status" value="1"/>
</dbReference>
<evidence type="ECO:0000256" key="1">
    <source>
        <dbReference type="ARBA" id="ARBA00023015"/>
    </source>
</evidence>
<keyword evidence="3" id="KW-0804">Transcription</keyword>
<feature type="domain" description="HTH araC/xylS-type" evidence="4">
    <location>
        <begin position="1"/>
        <end position="80"/>
    </location>
</feature>